<dbReference type="InterPro" id="IPR036944">
    <property type="entry name" value="PPIase_FKBP_N_sf"/>
</dbReference>
<proteinExistence type="inferred from homology"/>
<feature type="domain" description="PPIase FKBP-type" evidence="8">
    <location>
        <begin position="166"/>
        <end position="252"/>
    </location>
</feature>
<comment type="similarity">
    <text evidence="2 6">Belongs to the FKBP-type PPIase family.</text>
</comment>
<dbReference type="GO" id="GO:0003755">
    <property type="term" value="F:peptidyl-prolyl cis-trans isomerase activity"/>
    <property type="evidence" value="ECO:0007669"/>
    <property type="project" value="UniProtKB-UniRule"/>
</dbReference>
<dbReference type="OrthoDB" id="9814548at2"/>
<accession>A0A4Q7MAD3</accession>
<organism evidence="9 10">
    <name type="scientific">Pseudobacter ginsenosidimutans</name>
    <dbReference type="NCBI Taxonomy" id="661488"/>
    <lineage>
        <taxon>Bacteria</taxon>
        <taxon>Pseudomonadati</taxon>
        <taxon>Bacteroidota</taxon>
        <taxon>Chitinophagia</taxon>
        <taxon>Chitinophagales</taxon>
        <taxon>Chitinophagaceae</taxon>
        <taxon>Pseudobacter</taxon>
    </lineage>
</organism>
<dbReference type="EMBL" id="SGXA01000006">
    <property type="protein sequence ID" value="RZS65145.1"/>
    <property type="molecule type" value="Genomic_DNA"/>
</dbReference>
<keyword evidence="10" id="KW-1185">Reference proteome</keyword>
<evidence type="ECO:0000256" key="7">
    <source>
        <dbReference type="SAM" id="SignalP"/>
    </source>
</evidence>
<keyword evidence="3 5" id="KW-0697">Rotamase</keyword>
<gene>
    <name evidence="9" type="ORF">EV199_5901</name>
</gene>
<dbReference type="EC" id="5.2.1.8" evidence="6"/>
<dbReference type="Pfam" id="PF01346">
    <property type="entry name" value="FKBP_N"/>
    <property type="match status" value="1"/>
</dbReference>
<dbReference type="RefSeq" id="WP_130544380.1">
    <property type="nucleotide sequence ID" value="NZ_CP042431.1"/>
</dbReference>
<dbReference type="InterPro" id="IPR046357">
    <property type="entry name" value="PPIase_dom_sf"/>
</dbReference>
<dbReference type="SUPFAM" id="SSF54534">
    <property type="entry name" value="FKBP-like"/>
    <property type="match status" value="1"/>
</dbReference>
<dbReference type="PANTHER" id="PTHR43811:SF23">
    <property type="entry name" value="FKBP-TYPE 22 KDA PEPTIDYL-PROLYL CIS-TRANS ISOMERASE"/>
    <property type="match status" value="1"/>
</dbReference>
<evidence type="ECO:0000259" key="8">
    <source>
        <dbReference type="PROSITE" id="PS50059"/>
    </source>
</evidence>
<dbReference type="FunFam" id="3.10.50.40:FF:000006">
    <property type="entry name" value="Peptidyl-prolyl cis-trans isomerase"/>
    <property type="match status" value="1"/>
</dbReference>
<name>A0A4Q7MAD3_9BACT</name>
<comment type="catalytic activity">
    <reaction evidence="1 5 6">
        <text>[protein]-peptidylproline (omega=180) = [protein]-peptidylproline (omega=0)</text>
        <dbReference type="Rhea" id="RHEA:16237"/>
        <dbReference type="Rhea" id="RHEA-COMP:10747"/>
        <dbReference type="Rhea" id="RHEA-COMP:10748"/>
        <dbReference type="ChEBI" id="CHEBI:83833"/>
        <dbReference type="ChEBI" id="CHEBI:83834"/>
        <dbReference type="EC" id="5.2.1.8"/>
    </reaction>
</comment>
<evidence type="ECO:0000256" key="5">
    <source>
        <dbReference type="PROSITE-ProRule" id="PRU00277"/>
    </source>
</evidence>
<evidence type="ECO:0000256" key="6">
    <source>
        <dbReference type="RuleBase" id="RU003915"/>
    </source>
</evidence>
<dbReference type="InterPro" id="IPR000774">
    <property type="entry name" value="PPIase_FKBP_N"/>
</dbReference>
<dbReference type="PANTHER" id="PTHR43811">
    <property type="entry name" value="FKBP-TYPE PEPTIDYL-PROLYL CIS-TRANS ISOMERASE FKPA"/>
    <property type="match status" value="1"/>
</dbReference>
<dbReference type="Gene3D" id="3.10.50.40">
    <property type="match status" value="1"/>
</dbReference>
<dbReference type="GO" id="GO:0006457">
    <property type="term" value="P:protein folding"/>
    <property type="evidence" value="ECO:0007669"/>
    <property type="project" value="InterPro"/>
</dbReference>
<feature type="signal peptide" evidence="7">
    <location>
        <begin position="1"/>
        <end position="19"/>
    </location>
</feature>
<reference evidence="9 10" key="1">
    <citation type="submission" date="2019-02" db="EMBL/GenBank/DDBJ databases">
        <title>Genomic Encyclopedia of Type Strains, Phase IV (KMG-IV): sequencing the most valuable type-strain genomes for metagenomic binning, comparative biology and taxonomic classification.</title>
        <authorList>
            <person name="Goeker M."/>
        </authorList>
    </citation>
    <scope>NUCLEOTIDE SEQUENCE [LARGE SCALE GENOMIC DNA]</scope>
    <source>
        <strain evidence="9 10">DSM 18116</strain>
    </source>
</reference>
<evidence type="ECO:0000256" key="4">
    <source>
        <dbReference type="ARBA" id="ARBA00023235"/>
    </source>
</evidence>
<evidence type="ECO:0000256" key="1">
    <source>
        <dbReference type="ARBA" id="ARBA00000971"/>
    </source>
</evidence>
<keyword evidence="7" id="KW-0732">Signal</keyword>
<evidence type="ECO:0000256" key="3">
    <source>
        <dbReference type="ARBA" id="ARBA00023110"/>
    </source>
</evidence>
<evidence type="ECO:0000256" key="2">
    <source>
        <dbReference type="ARBA" id="ARBA00006577"/>
    </source>
</evidence>
<feature type="chain" id="PRO_5020586042" description="Peptidyl-prolyl cis-trans isomerase" evidence="7">
    <location>
        <begin position="20"/>
        <end position="254"/>
    </location>
</feature>
<dbReference type="Proteomes" id="UP000293874">
    <property type="component" value="Unassembled WGS sequence"/>
</dbReference>
<dbReference type="Pfam" id="PF00254">
    <property type="entry name" value="FKBP_C"/>
    <property type="match status" value="1"/>
</dbReference>
<evidence type="ECO:0000313" key="10">
    <source>
        <dbReference type="Proteomes" id="UP000293874"/>
    </source>
</evidence>
<sequence>MKRSILFTAICCVALGAVAQTKKPVAAAKPAAKPASKPVAKPIAKTAAKPAGTVVLKNAADSFSYAIGLSLASFYKQQGITDINNALVTKALSDQKAGKAALDDMQVQMCIMNHMSAIKAKSAGPNKKASDAFLAENKKRAGVKTTASGLQYEIIDEGTGPIATTADEVRVHYAGTLIDGKEFDSSIKRGQPITFPVTGVIRGWTEALLMMPQGSKWKLYIPSELAYGDSGAGPDIKPGSALIFEVSLLEVIKK</sequence>
<dbReference type="Gene3D" id="1.10.287.460">
    <property type="entry name" value="Peptidyl-prolyl cis-trans isomerase, FKBP-type, N-terminal domain"/>
    <property type="match status" value="1"/>
</dbReference>
<comment type="caution">
    <text evidence="9">The sequence shown here is derived from an EMBL/GenBank/DDBJ whole genome shotgun (WGS) entry which is preliminary data.</text>
</comment>
<dbReference type="PROSITE" id="PS50059">
    <property type="entry name" value="FKBP_PPIASE"/>
    <property type="match status" value="1"/>
</dbReference>
<dbReference type="AlphaFoldDB" id="A0A4Q7MAD3"/>
<keyword evidence="4 5" id="KW-0413">Isomerase</keyword>
<protein>
    <recommendedName>
        <fullName evidence="6">Peptidyl-prolyl cis-trans isomerase</fullName>
        <ecNumber evidence="6">5.2.1.8</ecNumber>
    </recommendedName>
</protein>
<evidence type="ECO:0000313" key="9">
    <source>
        <dbReference type="EMBL" id="RZS65145.1"/>
    </source>
</evidence>
<dbReference type="InterPro" id="IPR001179">
    <property type="entry name" value="PPIase_FKBP_dom"/>
</dbReference>